<proteinExistence type="predicted"/>
<dbReference type="Proteomes" id="UP000298234">
    <property type="component" value="Unassembled WGS sequence"/>
</dbReference>
<reference evidence="5" key="2">
    <citation type="submission" date="2017-09" db="EMBL/GenBank/DDBJ databases">
        <title>FDA dAtabase for Regulatory Grade micrObial Sequences (FDA-ARGOS): Supporting development and validation of Infectious Disease Dx tests.</title>
        <authorList>
            <person name="Minogue T."/>
            <person name="Wolcott M."/>
            <person name="Wasieloski L."/>
            <person name="Aguilar W."/>
            <person name="Moore D."/>
            <person name="Tallon L.J."/>
            <person name="Sadzewicz L."/>
            <person name="Ott S."/>
            <person name="Zhao X."/>
            <person name="Nagaraj S."/>
            <person name="Vavikolanu K."/>
            <person name="Aluvathingal J."/>
            <person name="Nadendla S."/>
            <person name="Sichtig H."/>
        </authorList>
    </citation>
    <scope>NUCLEOTIDE SEQUENCE [LARGE SCALE GENOMIC DNA]</scope>
    <source>
        <strain evidence="5">FDAARGOS_388</strain>
    </source>
</reference>
<dbReference type="EMBL" id="SNSQ01000012">
    <property type="protein sequence ID" value="TEU49574.1"/>
    <property type="molecule type" value="Genomic_DNA"/>
</dbReference>
<gene>
    <name evidence="1" type="ORF">CO711_22855</name>
    <name evidence="3" type="ORF">E3D37_12990</name>
    <name evidence="2" type="ORF">WS90_35990</name>
</gene>
<reference evidence="1" key="3">
    <citation type="submission" date="2017-09" db="EMBL/GenBank/DDBJ databases">
        <title>FDA dAtabase for Regulatory Grade micrObial Sequences (FDA-ARGOS): Supporting development and validation of Infectious Disease Dx tests.</title>
        <authorList>
            <person name="Minogue T."/>
            <person name="Wolcott M."/>
            <person name="Wasieloski L."/>
            <person name="Aguilar W."/>
            <person name="Moore D."/>
            <person name="Tallon L."/>
            <person name="Sadzewicz L."/>
            <person name="Ott S."/>
            <person name="Zhao X."/>
            <person name="Nagaraj S."/>
            <person name="Vavikolanu K."/>
            <person name="Aluvathingal J."/>
            <person name="Nadendla S."/>
            <person name="Sichtig H."/>
        </authorList>
    </citation>
    <scope>NUCLEOTIDE SEQUENCE</scope>
    <source>
        <strain evidence="1">FDAARGOS_388</strain>
    </source>
</reference>
<dbReference type="RefSeq" id="WP_027792696.1">
    <property type="nucleotide sequence ID" value="NZ_CADEUS010000008.1"/>
</dbReference>
<reference evidence="2 4" key="1">
    <citation type="submission" date="2015-11" db="EMBL/GenBank/DDBJ databases">
        <title>Expanding the genomic diversity of Burkholderia species for the development of highly accurate diagnostics.</title>
        <authorList>
            <person name="Sahl J."/>
            <person name="Keim P."/>
            <person name="Wagner D."/>
        </authorList>
    </citation>
    <scope>NUCLEOTIDE SEQUENCE [LARGE SCALE GENOMIC DNA]</scope>
    <source>
        <strain evidence="2 4">MSMB1302</strain>
    </source>
</reference>
<evidence type="ECO:0000313" key="3">
    <source>
        <dbReference type="EMBL" id="TEU49574.1"/>
    </source>
</evidence>
<evidence type="ECO:0000313" key="4">
    <source>
        <dbReference type="Proteomes" id="UP000069001"/>
    </source>
</evidence>
<evidence type="ECO:0000313" key="5">
    <source>
        <dbReference type="Proteomes" id="UP000218103"/>
    </source>
</evidence>
<evidence type="ECO:0000313" key="1">
    <source>
        <dbReference type="EMBL" id="ATF80216.1"/>
    </source>
</evidence>
<accession>A0A1I0K7R6</accession>
<reference evidence="3 6" key="4">
    <citation type="submission" date="2019-03" db="EMBL/GenBank/DDBJ databases">
        <title>Burkholderia cepacia outbreak.</title>
        <authorList>
            <person name="Farzana R."/>
            <person name="Walsh T.R."/>
        </authorList>
    </citation>
    <scope>NUCLEOTIDE SEQUENCE [LARGE SCALE GENOMIC DNA]</scope>
    <source>
        <strain evidence="3">D13</strain>
        <strain evidence="6">d13</strain>
    </source>
</reference>
<protein>
    <submittedName>
        <fullName evidence="2">Uncharacterized protein</fullName>
    </submittedName>
</protein>
<name>A0A107F2Q9_BURCE</name>
<dbReference type="AlphaFoldDB" id="A0A107F2Q9"/>
<organism evidence="2 4">
    <name type="scientific">Burkholderia cepacia</name>
    <name type="common">Pseudomonas cepacia</name>
    <dbReference type="NCBI Taxonomy" id="292"/>
    <lineage>
        <taxon>Bacteria</taxon>
        <taxon>Pseudomonadati</taxon>
        <taxon>Pseudomonadota</taxon>
        <taxon>Betaproteobacteria</taxon>
        <taxon>Burkholderiales</taxon>
        <taxon>Burkholderiaceae</taxon>
        <taxon>Burkholderia</taxon>
        <taxon>Burkholderia cepacia complex</taxon>
    </lineage>
</organism>
<sequence length="62" mass="7137">MAAKRLRINMITRRQSTFDGRHLDTEAVRRYDAQVQDAIPAQLKGTQGAEAEWLPRVKVSER</sequence>
<evidence type="ECO:0000313" key="2">
    <source>
        <dbReference type="EMBL" id="KVK71958.1"/>
    </source>
</evidence>
<accession>A0A107F2Q9</accession>
<dbReference type="Proteomes" id="UP000218103">
    <property type="component" value="Chromosome 3"/>
</dbReference>
<dbReference type="Proteomes" id="UP000069001">
    <property type="component" value="Unassembled WGS sequence"/>
</dbReference>
<keyword evidence="5" id="KW-1185">Reference proteome</keyword>
<evidence type="ECO:0000313" key="6">
    <source>
        <dbReference type="Proteomes" id="UP000298234"/>
    </source>
</evidence>
<dbReference type="EMBL" id="LOYH01000109">
    <property type="protein sequence ID" value="KVK71958.1"/>
    <property type="molecule type" value="Genomic_DNA"/>
</dbReference>
<dbReference type="EMBL" id="CP023520">
    <property type="protein sequence ID" value="ATF80216.1"/>
    <property type="molecule type" value="Genomic_DNA"/>
</dbReference>